<gene>
    <name evidence="1" type="ORF">DW352_14870</name>
</gene>
<dbReference type="InterPro" id="IPR036398">
    <property type="entry name" value="CA_dom_sf"/>
</dbReference>
<keyword evidence="2" id="KW-1185">Reference proteome</keyword>
<evidence type="ECO:0000313" key="2">
    <source>
        <dbReference type="Proteomes" id="UP000254889"/>
    </source>
</evidence>
<dbReference type="KEGG" id="ptaw:DW352_14870"/>
<dbReference type="Proteomes" id="UP000254889">
    <property type="component" value="Chromosome"/>
</dbReference>
<dbReference type="OrthoDB" id="5327615at2"/>
<dbReference type="SUPFAM" id="SSF51069">
    <property type="entry name" value="Carbonic anhydrase"/>
    <property type="match status" value="1"/>
</dbReference>
<organism evidence="1 2">
    <name type="scientific">Pseudolabrys taiwanensis</name>
    <dbReference type="NCBI Taxonomy" id="331696"/>
    <lineage>
        <taxon>Bacteria</taxon>
        <taxon>Pseudomonadati</taxon>
        <taxon>Pseudomonadota</taxon>
        <taxon>Alphaproteobacteria</taxon>
        <taxon>Hyphomicrobiales</taxon>
        <taxon>Xanthobacteraceae</taxon>
        <taxon>Pseudolabrys</taxon>
    </lineage>
</organism>
<dbReference type="AlphaFoldDB" id="A0A345ZXP2"/>
<accession>A0A345ZXP2</accession>
<name>A0A345ZXP2_9HYPH</name>
<sequence>MLLRAPIQVAQADIDAFAKLFPMNARPAQKDNRRFVLSS</sequence>
<reference evidence="1 2" key="1">
    <citation type="submission" date="2018-07" db="EMBL/GenBank/DDBJ databases">
        <authorList>
            <person name="Quirk P.G."/>
            <person name="Krulwich T.A."/>
        </authorList>
    </citation>
    <scope>NUCLEOTIDE SEQUENCE [LARGE SCALE GENOMIC DNA]</scope>
    <source>
        <strain evidence="1 2">CC-BB4</strain>
    </source>
</reference>
<dbReference type="EMBL" id="CP031417">
    <property type="protein sequence ID" value="AXK81689.1"/>
    <property type="molecule type" value="Genomic_DNA"/>
</dbReference>
<protein>
    <submittedName>
        <fullName evidence="1">Uncharacterized protein</fullName>
    </submittedName>
</protein>
<evidence type="ECO:0000313" key="1">
    <source>
        <dbReference type="EMBL" id="AXK81689.1"/>
    </source>
</evidence>
<proteinExistence type="predicted"/>